<dbReference type="InterPro" id="IPR004085">
    <property type="entry name" value="TopoVI_A"/>
</dbReference>
<feature type="domain" description="Topoisomerase 6 subunit A/Spo11 TOPRIM" evidence="13">
    <location>
        <begin position="248"/>
        <end position="418"/>
    </location>
</feature>
<dbReference type="PANTHER" id="PTHR10848">
    <property type="entry name" value="MEIOTIC RECOMBINATION PROTEIN SPO11"/>
    <property type="match status" value="1"/>
</dbReference>
<dbReference type="InterPro" id="IPR036078">
    <property type="entry name" value="Spo11/TopoVI_A_sf"/>
</dbReference>
<gene>
    <name evidence="14" type="ORF">NEF87_001820</name>
</gene>
<dbReference type="CDD" id="cd00223">
    <property type="entry name" value="TOPRIM_TopoIIB_SPO"/>
    <property type="match status" value="1"/>
</dbReference>
<dbReference type="PRINTS" id="PR01552">
    <property type="entry name" value="TPISMRASE6A"/>
</dbReference>
<keyword evidence="9 10" id="KW-0413">Isomerase</keyword>
<evidence type="ECO:0000256" key="1">
    <source>
        <dbReference type="ARBA" id="ARBA00000185"/>
    </source>
</evidence>
<dbReference type="Pfam" id="PF21180">
    <property type="entry name" value="TOP6A-Spo11_Toprim"/>
    <property type="match status" value="1"/>
</dbReference>
<dbReference type="Proteomes" id="UP001208689">
    <property type="component" value="Chromosome"/>
</dbReference>
<dbReference type="InterPro" id="IPR036388">
    <property type="entry name" value="WH-like_DNA-bd_sf"/>
</dbReference>
<dbReference type="EMBL" id="CP104013">
    <property type="protein sequence ID" value="UYP45535.1"/>
    <property type="molecule type" value="Genomic_DNA"/>
</dbReference>
<dbReference type="EC" id="5.6.2.2" evidence="4"/>
<accession>A0ABY6HPU5</accession>
<evidence type="ECO:0000256" key="9">
    <source>
        <dbReference type="ARBA" id="ARBA00023235"/>
    </source>
</evidence>
<sequence length="424" mass="48532">MAKKSTRKTTRKTTRRSSTSKNSQKEVTASRNLRSGLTMNQLVAVRNYLTERQKEADRGDFVAPEGTVQIDELTMDKTLERIDTEIRKLVFQIENSGNPSFSIPKRSASNIIYDEEQDILLLGNQQTNKALLTLTSAQDTTRVMEVIKIIHELLTKRKHMTKREVFYGNVNLFKDQKFSDACIEDVSALLHTTRNSTGIVAKARGSAVGRLRLKDGNEIIDLDRQGSGSWSITPMIDKVDVIESDAEFILVLEKDAAMMRIIEEKWWKKFPCITLTAEGVGNVATRMFLKKINSVLKLPTFCLVDADPYGHYIYSVYIRGSKRLSYESPFLATPDMHLLGVLSRDLDEYGVDYSCRIPMDKVDIKRLDDMLSEPYVRANRRWREDLELMKKMKMKAEIQALSSHGIEYLTDTYLPNKLYSGDWI</sequence>
<comment type="similarity">
    <text evidence="3 10">Belongs to the TOP6A family.</text>
</comment>
<evidence type="ECO:0000256" key="7">
    <source>
        <dbReference type="ARBA" id="ARBA00023029"/>
    </source>
</evidence>
<evidence type="ECO:0000313" key="15">
    <source>
        <dbReference type="Proteomes" id="UP001208689"/>
    </source>
</evidence>
<evidence type="ECO:0000256" key="2">
    <source>
        <dbReference type="ARBA" id="ARBA00001946"/>
    </source>
</evidence>
<dbReference type="InterPro" id="IPR034136">
    <property type="entry name" value="TOPRIM_Topo6A/Spo11"/>
</dbReference>
<feature type="compositionally biased region" description="Basic residues" evidence="11">
    <location>
        <begin position="1"/>
        <end position="15"/>
    </location>
</feature>
<evidence type="ECO:0000256" key="5">
    <source>
        <dbReference type="ARBA" id="ARBA00022723"/>
    </source>
</evidence>
<evidence type="ECO:0000256" key="6">
    <source>
        <dbReference type="ARBA" id="ARBA00022842"/>
    </source>
</evidence>
<evidence type="ECO:0000256" key="10">
    <source>
        <dbReference type="PROSITE-ProRule" id="PRU01385"/>
    </source>
</evidence>
<proteinExistence type="inferred from homology"/>
<organism evidence="14 15">
    <name type="scientific">Candidatus Lokiarchaeum ossiferum</name>
    <dbReference type="NCBI Taxonomy" id="2951803"/>
    <lineage>
        <taxon>Archaea</taxon>
        <taxon>Promethearchaeati</taxon>
        <taxon>Promethearchaeota</taxon>
        <taxon>Promethearchaeia</taxon>
        <taxon>Promethearchaeales</taxon>
        <taxon>Promethearchaeaceae</taxon>
        <taxon>Candidatus Lokiarchaeum</taxon>
    </lineage>
</organism>
<dbReference type="SUPFAM" id="SSF56726">
    <property type="entry name" value="DNA topoisomerase IV, alpha subunit"/>
    <property type="match status" value="1"/>
</dbReference>
<dbReference type="PANTHER" id="PTHR10848:SF0">
    <property type="entry name" value="MEIOTIC RECOMBINATION PROTEIN SPO11"/>
    <property type="match status" value="1"/>
</dbReference>
<dbReference type="Gene3D" id="3.40.1360.10">
    <property type="match status" value="1"/>
</dbReference>
<evidence type="ECO:0000256" key="11">
    <source>
        <dbReference type="SAM" id="MobiDB-lite"/>
    </source>
</evidence>
<evidence type="ECO:0000259" key="12">
    <source>
        <dbReference type="Pfam" id="PF04406"/>
    </source>
</evidence>
<name>A0ABY6HPU5_9ARCH</name>
<evidence type="ECO:0000256" key="8">
    <source>
        <dbReference type="ARBA" id="ARBA00023125"/>
    </source>
</evidence>
<feature type="domain" description="Spo11/DNA topoisomerase VI subunit A N-terminal" evidence="12">
    <location>
        <begin position="140"/>
        <end position="196"/>
    </location>
</feature>
<feature type="active site" description="O-(5'-phospho-DNA)-tyrosine intermediate" evidence="10">
    <location>
        <position position="167"/>
    </location>
</feature>
<dbReference type="Pfam" id="PF04406">
    <property type="entry name" value="TP6A_N"/>
    <property type="match status" value="1"/>
</dbReference>
<keyword evidence="15" id="KW-1185">Reference proteome</keyword>
<comment type="catalytic activity">
    <reaction evidence="1 10">
        <text>ATP-dependent breakage, passage and rejoining of double-stranded DNA.</text>
        <dbReference type="EC" id="5.6.2.2"/>
    </reaction>
</comment>
<protein>
    <recommendedName>
        <fullName evidence="4">DNA topoisomerase (ATP-hydrolyzing)</fullName>
        <ecNumber evidence="4">5.6.2.2</ecNumber>
    </recommendedName>
</protein>
<evidence type="ECO:0000313" key="14">
    <source>
        <dbReference type="EMBL" id="UYP45535.1"/>
    </source>
</evidence>
<feature type="region of interest" description="Disordered" evidence="11">
    <location>
        <begin position="1"/>
        <end position="33"/>
    </location>
</feature>
<dbReference type="Gene3D" id="1.10.10.10">
    <property type="entry name" value="Winged helix-like DNA-binding domain superfamily/Winged helix DNA-binding domain"/>
    <property type="match status" value="1"/>
</dbReference>
<evidence type="ECO:0000256" key="4">
    <source>
        <dbReference type="ARBA" id="ARBA00012895"/>
    </source>
</evidence>
<keyword evidence="8 10" id="KW-0238">DNA-binding</keyword>
<dbReference type="GO" id="GO:0003918">
    <property type="term" value="F:DNA topoisomerase type II (double strand cut, ATP-hydrolyzing) activity"/>
    <property type="evidence" value="ECO:0007669"/>
    <property type="project" value="UniProtKB-EC"/>
</dbReference>
<dbReference type="InterPro" id="IPR013049">
    <property type="entry name" value="Spo11/TopoVI_A_N"/>
</dbReference>
<keyword evidence="6" id="KW-0460">Magnesium</keyword>
<keyword evidence="5" id="KW-0479">Metal-binding</keyword>
<reference evidence="14" key="1">
    <citation type="submission" date="2022-09" db="EMBL/GenBank/DDBJ databases">
        <title>Actin cytoskeleton and complex cell architecture in an #Asgard archaeon.</title>
        <authorList>
            <person name="Ponce Toledo R.I."/>
            <person name="Schleper C."/>
            <person name="Rodrigues Oliveira T."/>
            <person name="Wollweber F."/>
            <person name="Xu J."/>
            <person name="Rittmann S."/>
            <person name="Klingl A."/>
            <person name="Pilhofer M."/>
        </authorList>
    </citation>
    <scope>NUCLEOTIDE SEQUENCE</scope>
    <source>
        <strain evidence="14">B-35</strain>
    </source>
</reference>
<comment type="cofactor">
    <cofactor evidence="2">
        <name>Mg(2+)</name>
        <dbReference type="ChEBI" id="CHEBI:18420"/>
    </cofactor>
</comment>
<dbReference type="PRINTS" id="PR01550">
    <property type="entry name" value="TOP6AFAMILY"/>
</dbReference>
<dbReference type="PROSITE" id="PS52041">
    <property type="entry name" value="TOPO_IIB"/>
    <property type="match status" value="1"/>
</dbReference>
<dbReference type="InterPro" id="IPR002815">
    <property type="entry name" value="Spo11/TopoVI_A"/>
</dbReference>
<evidence type="ECO:0000259" key="13">
    <source>
        <dbReference type="Pfam" id="PF21180"/>
    </source>
</evidence>
<keyword evidence="7 10" id="KW-0799">Topoisomerase</keyword>
<evidence type="ECO:0000256" key="3">
    <source>
        <dbReference type="ARBA" id="ARBA00006559"/>
    </source>
</evidence>